<feature type="non-terminal residue" evidence="2">
    <location>
        <position position="56"/>
    </location>
</feature>
<evidence type="ECO:0000313" key="3">
    <source>
        <dbReference type="EMBL" id="CAF4731446.1"/>
    </source>
</evidence>
<evidence type="ECO:0000313" key="2">
    <source>
        <dbReference type="EMBL" id="CAF4519484.1"/>
    </source>
</evidence>
<dbReference type="EMBL" id="CAJOBJ010173649">
    <property type="protein sequence ID" value="CAF4892379.1"/>
    <property type="molecule type" value="Genomic_DNA"/>
</dbReference>
<evidence type="ECO:0000256" key="1">
    <source>
        <dbReference type="SAM" id="MobiDB-lite"/>
    </source>
</evidence>
<sequence length="56" mass="7028">QQKERFLKFFRRLIAEAERRNREVQQQLEQGEEERQSMKEKYTSIKEEVEDKRANR</sequence>
<feature type="non-terminal residue" evidence="2">
    <location>
        <position position="1"/>
    </location>
</feature>
<dbReference type="EMBL" id="CAJOBH010134584">
    <property type="protein sequence ID" value="CAF4775356.1"/>
    <property type="molecule type" value="Genomic_DNA"/>
</dbReference>
<comment type="caution">
    <text evidence="2">The sequence shown here is derived from an EMBL/GenBank/DDBJ whole genome shotgun (WGS) entry which is preliminary data.</text>
</comment>
<dbReference type="EMBL" id="CAJOBH010081532">
    <property type="protein sequence ID" value="CAF4519484.1"/>
    <property type="molecule type" value="Genomic_DNA"/>
</dbReference>
<evidence type="ECO:0000313" key="4">
    <source>
        <dbReference type="EMBL" id="CAF4775356.1"/>
    </source>
</evidence>
<accession>A0A8S2XXR7</accession>
<feature type="region of interest" description="Disordered" evidence="1">
    <location>
        <begin position="21"/>
        <end position="56"/>
    </location>
</feature>
<evidence type="ECO:0000313" key="5">
    <source>
        <dbReference type="EMBL" id="CAF4892379.1"/>
    </source>
</evidence>
<protein>
    <submittedName>
        <fullName evidence="2">Uncharacterized protein</fullName>
    </submittedName>
</protein>
<dbReference type="Proteomes" id="UP000681720">
    <property type="component" value="Unassembled WGS sequence"/>
</dbReference>
<feature type="compositionally biased region" description="Basic and acidic residues" evidence="1">
    <location>
        <begin position="33"/>
        <end position="56"/>
    </location>
</feature>
<reference evidence="2" key="1">
    <citation type="submission" date="2021-02" db="EMBL/GenBank/DDBJ databases">
        <authorList>
            <person name="Nowell W R."/>
        </authorList>
    </citation>
    <scope>NUCLEOTIDE SEQUENCE</scope>
</reference>
<dbReference type="EMBL" id="CAJOBJ010133302">
    <property type="protein sequence ID" value="CAF4731446.1"/>
    <property type="molecule type" value="Genomic_DNA"/>
</dbReference>
<proteinExistence type="predicted"/>
<gene>
    <name evidence="2" type="ORF">BYL167_LOCUS36845</name>
    <name evidence="4" type="ORF">BYL167_LOCUS47083</name>
    <name evidence="3" type="ORF">GIL414_LOCUS44295</name>
    <name evidence="5" type="ORF">GIL414_LOCUS51401</name>
</gene>
<name>A0A8S2XXR7_9BILA</name>
<organism evidence="2 6">
    <name type="scientific">Rotaria magnacalcarata</name>
    <dbReference type="NCBI Taxonomy" id="392030"/>
    <lineage>
        <taxon>Eukaryota</taxon>
        <taxon>Metazoa</taxon>
        <taxon>Spiralia</taxon>
        <taxon>Gnathifera</taxon>
        <taxon>Rotifera</taxon>
        <taxon>Eurotatoria</taxon>
        <taxon>Bdelloidea</taxon>
        <taxon>Philodinida</taxon>
        <taxon>Philodinidae</taxon>
        <taxon>Rotaria</taxon>
    </lineage>
</organism>
<dbReference type="AlphaFoldDB" id="A0A8S2XXR7"/>
<evidence type="ECO:0000313" key="6">
    <source>
        <dbReference type="Proteomes" id="UP000681967"/>
    </source>
</evidence>
<dbReference type="Proteomes" id="UP000681967">
    <property type="component" value="Unassembled WGS sequence"/>
</dbReference>